<evidence type="ECO:0000313" key="5">
    <source>
        <dbReference type="EMBL" id="RHW19146.1"/>
    </source>
</evidence>
<proteinExistence type="predicted"/>
<dbReference type="Gene3D" id="1.10.357.10">
    <property type="entry name" value="Tetracycline Repressor, domain 2"/>
    <property type="match status" value="1"/>
</dbReference>
<name>A0A396RST5_9SPHN</name>
<dbReference type="RefSeq" id="WP_118862654.1">
    <property type="nucleotide sequence ID" value="NZ_QWLV01000001.1"/>
</dbReference>
<evidence type="ECO:0000259" key="4">
    <source>
        <dbReference type="PROSITE" id="PS50977"/>
    </source>
</evidence>
<accession>A0A396RST5</accession>
<dbReference type="SUPFAM" id="SSF46689">
    <property type="entry name" value="Homeodomain-like"/>
    <property type="match status" value="1"/>
</dbReference>
<keyword evidence="1 2" id="KW-0238">DNA-binding</keyword>
<feature type="domain" description="HTH tetR-type" evidence="4">
    <location>
        <begin position="14"/>
        <end position="73"/>
    </location>
</feature>
<dbReference type="PROSITE" id="PS50977">
    <property type="entry name" value="HTH_TETR_2"/>
    <property type="match status" value="1"/>
</dbReference>
<sequence length="206" mass="22767">MGAGQGTGRTNQRNRTRKDLLDAGARLMKANGSRPTLEEVAEEAMVSRATAYRYFPGVEALLLEASVDVAFPDAEAILEDSPADDPVARLTAADDAIEAMIRDNEVQLRMMLIQSLEQSLQKDSAGVPTRQNRRSALIDSALKPTSEQFEPASFKRLKMALALIIGPEAMLAFKDVLRIDDRRARELRRWMIDALVQAARTRKQGG</sequence>
<dbReference type="EMBL" id="QWLV01000001">
    <property type="protein sequence ID" value="RHW19146.1"/>
    <property type="molecule type" value="Genomic_DNA"/>
</dbReference>
<dbReference type="Proteomes" id="UP000266693">
    <property type="component" value="Unassembled WGS sequence"/>
</dbReference>
<dbReference type="Pfam" id="PF00440">
    <property type="entry name" value="TetR_N"/>
    <property type="match status" value="1"/>
</dbReference>
<organism evidence="5 6">
    <name type="scientific">Sphingomonas gilva</name>
    <dbReference type="NCBI Taxonomy" id="2305907"/>
    <lineage>
        <taxon>Bacteria</taxon>
        <taxon>Pseudomonadati</taxon>
        <taxon>Pseudomonadota</taxon>
        <taxon>Alphaproteobacteria</taxon>
        <taxon>Sphingomonadales</taxon>
        <taxon>Sphingomonadaceae</taxon>
        <taxon>Sphingomonas</taxon>
    </lineage>
</organism>
<dbReference type="InterPro" id="IPR001647">
    <property type="entry name" value="HTH_TetR"/>
</dbReference>
<dbReference type="PANTHER" id="PTHR30055:SF226">
    <property type="entry name" value="HTH-TYPE TRANSCRIPTIONAL REGULATOR PKSA"/>
    <property type="match status" value="1"/>
</dbReference>
<keyword evidence="6" id="KW-1185">Reference proteome</keyword>
<evidence type="ECO:0000256" key="2">
    <source>
        <dbReference type="PROSITE-ProRule" id="PRU00335"/>
    </source>
</evidence>
<reference evidence="5 6" key="1">
    <citation type="submission" date="2018-08" db="EMBL/GenBank/DDBJ databases">
        <title>The multiple taxonomic identification of Sphingomonas gilva.</title>
        <authorList>
            <person name="Zhu D."/>
            <person name="Zheng S."/>
        </authorList>
    </citation>
    <scope>NUCLEOTIDE SEQUENCE [LARGE SCALE GENOMIC DNA]</scope>
    <source>
        <strain evidence="5 6">ZDH117</strain>
    </source>
</reference>
<evidence type="ECO:0000256" key="3">
    <source>
        <dbReference type="SAM" id="MobiDB-lite"/>
    </source>
</evidence>
<evidence type="ECO:0000256" key="1">
    <source>
        <dbReference type="ARBA" id="ARBA00023125"/>
    </source>
</evidence>
<comment type="caution">
    <text evidence="5">The sequence shown here is derived from an EMBL/GenBank/DDBJ whole genome shotgun (WGS) entry which is preliminary data.</text>
</comment>
<evidence type="ECO:0000313" key="6">
    <source>
        <dbReference type="Proteomes" id="UP000266693"/>
    </source>
</evidence>
<dbReference type="GO" id="GO:0003700">
    <property type="term" value="F:DNA-binding transcription factor activity"/>
    <property type="evidence" value="ECO:0007669"/>
    <property type="project" value="TreeGrafter"/>
</dbReference>
<dbReference type="OrthoDB" id="9795011at2"/>
<dbReference type="InterPro" id="IPR050109">
    <property type="entry name" value="HTH-type_TetR-like_transc_reg"/>
</dbReference>
<feature type="DNA-binding region" description="H-T-H motif" evidence="2">
    <location>
        <begin position="36"/>
        <end position="55"/>
    </location>
</feature>
<feature type="region of interest" description="Disordered" evidence="3">
    <location>
        <begin position="1"/>
        <end position="20"/>
    </location>
</feature>
<gene>
    <name evidence="5" type="ORF">D1610_03275</name>
</gene>
<protein>
    <submittedName>
        <fullName evidence="5">TetR/AcrR family transcriptional regulator</fullName>
    </submittedName>
</protein>
<dbReference type="PANTHER" id="PTHR30055">
    <property type="entry name" value="HTH-TYPE TRANSCRIPTIONAL REGULATOR RUTR"/>
    <property type="match status" value="1"/>
</dbReference>
<dbReference type="PRINTS" id="PR00455">
    <property type="entry name" value="HTHTETR"/>
</dbReference>
<dbReference type="AlphaFoldDB" id="A0A396RST5"/>
<dbReference type="InterPro" id="IPR009057">
    <property type="entry name" value="Homeodomain-like_sf"/>
</dbReference>
<dbReference type="GO" id="GO:0000976">
    <property type="term" value="F:transcription cis-regulatory region binding"/>
    <property type="evidence" value="ECO:0007669"/>
    <property type="project" value="TreeGrafter"/>
</dbReference>